<gene>
    <name evidence="9" type="ORF">HPG69_005720</name>
</gene>
<dbReference type="GO" id="GO:0004984">
    <property type="term" value="F:olfactory receptor activity"/>
    <property type="evidence" value="ECO:0007669"/>
    <property type="project" value="InterPro"/>
</dbReference>
<keyword evidence="5 8" id="KW-1133">Transmembrane helix</keyword>
<evidence type="ECO:0000256" key="2">
    <source>
        <dbReference type="ARBA" id="ARBA00022606"/>
    </source>
</evidence>
<dbReference type="AlphaFoldDB" id="A0A7J7ESW9"/>
<feature type="transmembrane region" description="Helical" evidence="8">
    <location>
        <begin position="216"/>
        <end position="238"/>
    </location>
</feature>
<dbReference type="Gene3D" id="1.20.1070.10">
    <property type="entry name" value="Rhodopsin 7-helix transmembrane proteins"/>
    <property type="match status" value="1"/>
</dbReference>
<dbReference type="EMBL" id="JACDTQ010002427">
    <property type="protein sequence ID" value="KAF5918684.1"/>
    <property type="molecule type" value="Genomic_DNA"/>
</dbReference>
<feature type="transmembrane region" description="Helical" evidence="8">
    <location>
        <begin position="121"/>
        <end position="143"/>
    </location>
</feature>
<reference evidence="9 10" key="1">
    <citation type="journal article" date="2020" name="Mol. Biol. Evol.">
        <title>Interspecific Gene Flow and the Evolution of Specialization in Black and White Rhinoceros.</title>
        <authorList>
            <person name="Moodley Y."/>
            <person name="Westbury M.V."/>
            <person name="Russo I.M."/>
            <person name="Gopalakrishnan S."/>
            <person name="Rakotoarivelo A."/>
            <person name="Olsen R.A."/>
            <person name="Prost S."/>
            <person name="Tunstall T."/>
            <person name="Ryder O.A."/>
            <person name="Dalen L."/>
            <person name="Bruford M.W."/>
        </authorList>
    </citation>
    <scope>NUCLEOTIDE SEQUENCE [LARGE SCALE GENOMIC DNA]</scope>
    <source>
        <strain evidence="9">SBR-YM</strain>
        <tissue evidence="9">Skin</tissue>
    </source>
</reference>
<comment type="caution">
    <text evidence="9">The sequence shown here is derived from an EMBL/GenBank/DDBJ whole genome shotgun (WGS) entry which is preliminary data.</text>
</comment>
<dbReference type="GO" id="GO:0005886">
    <property type="term" value="C:plasma membrane"/>
    <property type="evidence" value="ECO:0007669"/>
    <property type="project" value="TreeGrafter"/>
</dbReference>
<evidence type="ECO:0008006" key="11">
    <source>
        <dbReference type="Google" id="ProtNLM"/>
    </source>
</evidence>
<comment type="subcellular location">
    <subcellularLocation>
        <location evidence="1">Membrane</location>
        <topology evidence="1">Multi-pass membrane protein</topology>
    </subcellularLocation>
</comment>
<feature type="transmembrane region" description="Helical" evidence="8">
    <location>
        <begin position="189"/>
        <end position="210"/>
    </location>
</feature>
<name>A0A7J7ESW9_DICBM</name>
<keyword evidence="7" id="KW-0807">Transducer</keyword>
<dbReference type="Pfam" id="PF13853">
    <property type="entry name" value="7tm_4"/>
    <property type="match status" value="1"/>
</dbReference>
<evidence type="ECO:0000256" key="5">
    <source>
        <dbReference type="ARBA" id="ARBA00022989"/>
    </source>
</evidence>
<evidence type="ECO:0000313" key="9">
    <source>
        <dbReference type="EMBL" id="KAF5918684.1"/>
    </source>
</evidence>
<dbReference type="GO" id="GO:0007186">
    <property type="term" value="P:G protein-coupled receptor signaling pathway"/>
    <property type="evidence" value="ECO:0007669"/>
    <property type="project" value="InterPro"/>
</dbReference>
<sequence length="258" mass="29510">MAAMWWRSVTAGNVVNVHVKYQDRMKAENHRLYMKINYAEISEIQSWYVTKTTVPEIDTQWKEAGVGWDISEADKNLIFLSLCFPKSHSETLMGCFGTKMLSTISFTLSGFPETEGLEHCLAALLFLLYVISILDNILIFFLVKEEQMYPFLHCPVLAAMCFHALETAFDACLTLIFFIHFFSWKESGILLAMIFDRYVVICNPLCYSTWLTDILVAHMGVSIITCNFVMVFPLPFLLKSLPFCKANVLTHPTVSTQH</sequence>
<evidence type="ECO:0000256" key="6">
    <source>
        <dbReference type="ARBA" id="ARBA00023136"/>
    </source>
</evidence>
<protein>
    <recommendedName>
        <fullName evidence="11">G-protein coupled receptors family 1 profile domain-containing protein</fullName>
    </recommendedName>
</protein>
<dbReference type="InterPro" id="IPR000725">
    <property type="entry name" value="Olfact_rcpt"/>
</dbReference>
<dbReference type="SUPFAM" id="SSF81321">
    <property type="entry name" value="Family A G protein-coupled receptor-like"/>
    <property type="match status" value="1"/>
</dbReference>
<feature type="transmembrane region" description="Helical" evidence="8">
    <location>
        <begin position="155"/>
        <end position="182"/>
    </location>
</feature>
<evidence type="ECO:0000313" key="10">
    <source>
        <dbReference type="Proteomes" id="UP000551758"/>
    </source>
</evidence>
<dbReference type="InterPro" id="IPR050402">
    <property type="entry name" value="OR51/52/56-like"/>
</dbReference>
<keyword evidence="10" id="KW-1185">Reference proteome</keyword>
<evidence type="ECO:0000256" key="4">
    <source>
        <dbReference type="ARBA" id="ARBA00022725"/>
    </source>
</evidence>
<dbReference type="PANTHER" id="PTHR26450:SF20">
    <property type="entry name" value="OLFACTORY RECEPTOR"/>
    <property type="match status" value="1"/>
</dbReference>
<keyword evidence="4" id="KW-0552">Olfaction</keyword>
<evidence type="ECO:0000256" key="7">
    <source>
        <dbReference type="ARBA" id="ARBA00023224"/>
    </source>
</evidence>
<evidence type="ECO:0000256" key="1">
    <source>
        <dbReference type="ARBA" id="ARBA00004141"/>
    </source>
</evidence>
<dbReference type="Proteomes" id="UP000551758">
    <property type="component" value="Unassembled WGS sequence"/>
</dbReference>
<dbReference type="PANTHER" id="PTHR26450">
    <property type="entry name" value="OLFACTORY RECEPTOR 56B1-RELATED"/>
    <property type="match status" value="1"/>
</dbReference>
<evidence type="ECO:0000256" key="3">
    <source>
        <dbReference type="ARBA" id="ARBA00022692"/>
    </source>
</evidence>
<proteinExistence type="predicted"/>
<keyword evidence="3 8" id="KW-0812">Transmembrane</keyword>
<keyword evidence="2" id="KW-0716">Sensory transduction</keyword>
<organism evidence="9 10">
    <name type="scientific">Diceros bicornis minor</name>
    <name type="common">South-central black rhinoceros</name>
    <dbReference type="NCBI Taxonomy" id="77932"/>
    <lineage>
        <taxon>Eukaryota</taxon>
        <taxon>Metazoa</taxon>
        <taxon>Chordata</taxon>
        <taxon>Craniata</taxon>
        <taxon>Vertebrata</taxon>
        <taxon>Euteleostomi</taxon>
        <taxon>Mammalia</taxon>
        <taxon>Eutheria</taxon>
        <taxon>Laurasiatheria</taxon>
        <taxon>Perissodactyla</taxon>
        <taxon>Rhinocerotidae</taxon>
        <taxon>Diceros</taxon>
    </lineage>
</organism>
<evidence type="ECO:0000256" key="8">
    <source>
        <dbReference type="SAM" id="Phobius"/>
    </source>
</evidence>
<accession>A0A7J7ESW9</accession>
<keyword evidence="6 8" id="KW-0472">Membrane</keyword>